<dbReference type="SUPFAM" id="SSF56317">
    <property type="entry name" value="Carbon-nitrogen hydrolase"/>
    <property type="match status" value="1"/>
</dbReference>
<dbReference type="Pfam" id="PF00795">
    <property type="entry name" value="CN_hydrolase"/>
    <property type="match status" value="1"/>
</dbReference>
<evidence type="ECO:0000313" key="3">
    <source>
        <dbReference type="EMBL" id="QBD83507.1"/>
    </source>
</evidence>
<keyword evidence="4" id="KW-1185">Reference proteome</keyword>
<dbReference type="PROSITE" id="PS50263">
    <property type="entry name" value="CN_HYDROLASE"/>
    <property type="match status" value="1"/>
</dbReference>
<evidence type="ECO:0000259" key="2">
    <source>
        <dbReference type="PROSITE" id="PS50263"/>
    </source>
</evidence>
<dbReference type="GO" id="GO:0016787">
    <property type="term" value="F:hydrolase activity"/>
    <property type="evidence" value="ECO:0007669"/>
    <property type="project" value="UniProtKB-KW"/>
</dbReference>
<comment type="similarity">
    <text evidence="1">Belongs to the carbon-nitrogen hydrolase superfamily. NIT1/NIT2 family.</text>
</comment>
<evidence type="ECO:0000256" key="1">
    <source>
        <dbReference type="ARBA" id="ARBA00010613"/>
    </source>
</evidence>
<dbReference type="PANTHER" id="PTHR23088:SF27">
    <property type="entry name" value="DEAMINATED GLUTATHIONE AMIDASE"/>
    <property type="match status" value="1"/>
</dbReference>
<dbReference type="InterPro" id="IPR036526">
    <property type="entry name" value="C-N_Hydrolase_sf"/>
</dbReference>
<dbReference type="KEGG" id="kbs:EPA93_18255"/>
<dbReference type="PANTHER" id="PTHR23088">
    <property type="entry name" value="NITRILASE-RELATED"/>
    <property type="match status" value="1"/>
</dbReference>
<name>A0A4P6K573_KTERU</name>
<proteinExistence type="inferred from homology"/>
<dbReference type="Gene3D" id="3.60.110.10">
    <property type="entry name" value="Carbon-nitrogen hydrolase"/>
    <property type="match status" value="1"/>
</dbReference>
<sequence length="326" mass="36799">MQVTVALLQMTGHANDQAANLRKGEAFCRQARQMGADIALFPEMWNIGYTAGYPHDSDGGDIWRAPQAWTQSPAKIGGVEPSARAQWLSQAIGRDDPFITHFRQLARELQMAIAISYLEKWQGGPRNSVSLIDRHGEIIMTYAKIHTCDFDEPEWFLTPGDDFFVSSLDTSAGEVKIGTMICYDREFPESARILMLKGAELILTPNACPLESLRIEQFRMRAYENMVGVAMANYAAPQENGHSVAFDPCTFEDGGLRDTLIIEAGEHEGIFLAPFDLDKLRAYRARETWGNAFRKPHRYGLLTSLEVEEPFIRTNAQGERYDRQKR</sequence>
<dbReference type="AlphaFoldDB" id="A0A4P6K573"/>
<reference evidence="3 4" key="1">
    <citation type="submission" date="2019-01" db="EMBL/GenBank/DDBJ databases">
        <title>Ktedonosporobacter rubrisoli SCAWS-G2.</title>
        <authorList>
            <person name="Huang Y."/>
            <person name="Yan B."/>
        </authorList>
    </citation>
    <scope>NUCLEOTIDE SEQUENCE [LARGE SCALE GENOMIC DNA]</scope>
    <source>
        <strain evidence="3 4">SCAWS-G2</strain>
    </source>
</reference>
<gene>
    <name evidence="3" type="ORF">EPA93_18255</name>
</gene>
<protein>
    <submittedName>
        <fullName evidence="3">Carbon-nitrogen hydrolase family protein</fullName>
    </submittedName>
</protein>
<accession>A0A4P6K573</accession>
<dbReference type="CDD" id="cd07197">
    <property type="entry name" value="nitrilase"/>
    <property type="match status" value="1"/>
</dbReference>
<organism evidence="3 4">
    <name type="scientific">Ktedonosporobacter rubrisoli</name>
    <dbReference type="NCBI Taxonomy" id="2509675"/>
    <lineage>
        <taxon>Bacteria</taxon>
        <taxon>Bacillati</taxon>
        <taxon>Chloroflexota</taxon>
        <taxon>Ktedonobacteria</taxon>
        <taxon>Ktedonobacterales</taxon>
        <taxon>Ktedonosporobacteraceae</taxon>
        <taxon>Ktedonosporobacter</taxon>
    </lineage>
</organism>
<dbReference type="EMBL" id="CP035758">
    <property type="protein sequence ID" value="QBD83507.1"/>
    <property type="molecule type" value="Genomic_DNA"/>
</dbReference>
<keyword evidence="3" id="KW-0378">Hydrolase</keyword>
<feature type="domain" description="CN hydrolase" evidence="2">
    <location>
        <begin position="1"/>
        <end position="277"/>
    </location>
</feature>
<dbReference type="OrthoDB" id="9811121at2"/>
<dbReference type="Proteomes" id="UP000290365">
    <property type="component" value="Chromosome"/>
</dbReference>
<evidence type="ECO:0000313" key="4">
    <source>
        <dbReference type="Proteomes" id="UP000290365"/>
    </source>
</evidence>
<dbReference type="InterPro" id="IPR003010">
    <property type="entry name" value="C-N_Hydrolase"/>
</dbReference>